<dbReference type="GO" id="GO:0008270">
    <property type="term" value="F:zinc ion binding"/>
    <property type="evidence" value="ECO:0007669"/>
    <property type="project" value="UniProtKB-KW"/>
</dbReference>
<keyword evidence="1" id="KW-0862">Zinc</keyword>
<comment type="caution">
    <text evidence="4">The sequence shown here is derived from an EMBL/GenBank/DDBJ whole genome shotgun (WGS) entry which is preliminary data.</text>
</comment>
<dbReference type="OrthoDB" id="4526134at2759"/>
<name>A0A1J9QK05_9EURO</name>
<dbReference type="EMBL" id="LGTZ01002256">
    <property type="protein sequence ID" value="OJD16503.1"/>
    <property type="molecule type" value="Genomic_DNA"/>
</dbReference>
<feature type="region of interest" description="Disordered" evidence="2">
    <location>
        <begin position="50"/>
        <end position="75"/>
    </location>
</feature>
<dbReference type="PROSITE" id="PS50158">
    <property type="entry name" value="ZF_CCHC"/>
    <property type="match status" value="1"/>
</dbReference>
<organism evidence="4 5">
    <name type="scientific">Blastomyces percursus</name>
    <dbReference type="NCBI Taxonomy" id="1658174"/>
    <lineage>
        <taxon>Eukaryota</taxon>
        <taxon>Fungi</taxon>
        <taxon>Dikarya</taxon>
        <taxon>Ascomycota</taxon>
        <taxon>Pezizomycotina</taxon>
        <taxon>Eurotiomycetes</taxon>
        <taxon>Eurotiomycetidae</taxon>
        <taxon>Onygenales</taxon>
        <taxon>Ajellomycetaceae</taxon>
        <taxon>Blastomyces</taxon>
    </lineage>
</organism>
<sequence length="315" mass="35762">MDRDRNHADANELPPWFQAILETEQQQFAEMYANQQRRFEETLQQYSNRTYTPQSYENASSETARPPKERLDTPASFDASDLTLYPSWKLDMIAKLEVDGDAIGSLTNQGWGDILFQDTAIQQKALDWLQNARQRNTPLTSFLPDFDTKILEANGQLWEDRMKISMLKKALSLDLLKALITVDEAATYEEFCMQLRRLDDRLAKVRNIQAGSGRRFNPATNAPATQKDPDAMDWVSSNASQTGFRVPGLSYEDARDRRQRGVCIKCDRPGHIAAHCKSSFVPPQKKVRTSRTATEKEIEPKGVNAPVEAQESGKD</sequence>
<evidence type="ECO:0000259" key="3">
    <source>
        <dbReference type="PROSITE" id="PS50158"/>
    </source>
</evidence>
<feature type="region of interest" description="Disordered" evidence="2">
    <location>
        <begin position="213"/>
        <end position="232"/>
    </location>
</feature>
<feature type="domain" description="CCHC-type" evidence="3">
    <location>
        <begin position="263"/>
        <end position="278"/>
    </location>
</feature>
<evidence type="ECO:0000256" key="2">
    <source>
        <dbReference type="SAM" id="MobiDB-lite"/>
    </source>
</evidence>
<keyword evidence="1" id="KW-0863">Zinc-finger</keyword>
<reference evidence="4 5" key="1">
    <citation type="submission" date="2015-08" db="EMBL/GenBank/DDBJ databases">
        <title>Emmonsia species relationships and genome sequence.</title>
        <authorList>
            <person name="Cuomo C.A."/>
            <person name="Schwartz I.S."/>
            <person name="Kenyon C."/>
            <person name="De Hoog G.S."/>
            <person name="Govender N.P."/>
            <person name="Botha A."/>
            <person name="Moreno L."/>
            <person name="De Vries M."/>
            <person name="Munoz J.F."/>
            <person name="Stielow J.B."/>
        </authorList>
    </citation>
    <scope>NUCLEOTIDE SEQUENCE [LARGE SCALE GENOMIC DNA]</scope>
    <source>
        <strain evidence="4 5">EI222</strain>
    </source>
</reference>
<dbReference type="Proteomes" id="UP000242791">
    <property type="component" value="Unassembled WGS sequence"/>
</dbReference>
<protein>
    <recommendedName>
        <fullName evidence="3">CCHC-type domain-containing protein</fullName>
    </recommendedName>
</protein>
<evidence type="ECO:0000313" key="4">
    <source>
        <dbReference type="EMBL" id="OJD16503.1"/>
    </source>
</evidence>
<proteinExistence type="predicted"/>
<accession>A0A1J9QK05</accession>
<feature type="region of interest" description="Disordered" evidence="2">
    <location>
        <begin position="283"/>
        <end position="315"/>
    </location>
</feature>
<dbReference type="AlphaFoldDB" id="A0A1J9QK05"/>
<gene>
    <name evidence="4" type="ORF">ACJ73_08879</name>
</gene>
<keyword evidence="5" id="KW-1185">Reference proteome</keyword>
<dbReference type="InterPro" id="IPR001878">
    <property type="entry name" value="Znf_CCHC"/>
</dbReference>
<evidence type="ECO:0000256" key="1">
    <source>
        <dbReference type="PROSITE-ProRule" id="PRU00047"/>
    </source>
</evidence>
<keyword evidence="1" id="KW-0479">Metal-binding</keyword>
<dbReference type="InterPro" id="IPR036875">
    <property type="entry name" value="Znf_CCHC_sf"/>
</dbReference>
<evidence type="ECO:0000313" key="5">
    <source>
        <dbReference type="Proteomes" id="UP000242791"/>
    </source>
</evidence>
<dbReference type="VEuPathDB" id="FungiDB:ACJ73_08879"/>
<feature type="compositionally biased region" description="Polar residues" evidence="2">
    <location>
        <begin position="50"/>
        <end position="63"/>
    </location>
</feature>
<dbReference type="GO" id="GO:0003676">
    <property type="term" value="F:nucleic acid binding"/>
    <property type="evidence" value="ECO:0007669"/>
    <property type="project" value="InterPro"/>
</dbReference>
<dbReference type="SUPFAM" id="SSF57756">
    <property type="entry name" value="Retrovirus zinc finger-like domains"/>
    <property type="match status" value="1"/>
</dbReference>
<dbReference type="STRING" id="1658174.A0A1J9QK05"/>